<dbReference type="InterPro" id="IPR048279">
    <property type="entry name" value="MdtK-like"/>
</dbReference>
<sequence length="461" mass="49697">MATARKLAEPGQHFLEESPRFSLFRLAWPLLLSQFVQTLIASIDTLMLSGHSDQAVAAIGTVSQVMTAAHLLFGFIIVGASILIAQYSGGGRVQDATRIASIALGTNMMFGLLVGLSLYTFAGPVLGAIQLPAELMDEGRTYLSIISLGAYATAFVMTSEMILRMNGLVKRMLLLSVIMVALNTLGNYVVLYGPWGLPTYGVAGVAWVTHASRLVGSVIAAVFLIKGLEAKLSLAVMLRPFGRDLKQIFRLGIPSAGEHLSYTASQVVVTMMIAVIGTTALTTKVYTQTLMGYVFLLSEALGMAAAILIGHRIGAKAYDQASRMGIRYTLLAVAASVLISGTLYIAAVPLLGLFTDDPDVLRIGKILMLIGILQEAGRACNVMMISALNATGEVRYPVIVGLIIMWGFSMPLTYVLTMTLGWGIYGVWIVFVIDEWVRGAFMIARWRSGKWKRIKLVTSEG</sequence>
<reference evidence="8 9" key="1">
    <citation type="submission" date="2017-07" db="EMBL/GenBank/DDBJ databases">
        <title>Isolation and whole genome analysis of endospore-forming bacteria from heroin.</title>
        <authorList>
            <person name="Kalinowski J."/>
            <person name="Ahrens B."/>
            <person name="Al-Dilaimi A."/>
            <person name="Winkler A."/>
            <person name="Wibberg D."/>
            <person name="Schleenbecker U."/>
            <person name="Ruckert C."/>
            <person name="Wolfel R."/>
            <person name="Grass G."/>
        </authorList>
    </citation>
    <scope>NUCLEOTIDE SEQUENCE [LARGE SCALE GENOMIC DNA]</scope>
    <source>
        <strain evidence="8 9">7537-G1</strain>
    </source>
</reference>
<dbReference type="Pfam" id="PF01554">
    <property type="entry name" value="MatE"/>
    <property type="match status" value="2"/>
</dbReference>
<feature type="transmembrane region" description="Helical" evidence="7">
    <location>
        <begin position="142"/>
        <end position="163"/>
    </location>
</feature>
<name>A0A268F1Z8_9BACL</name>
<evidence type="ECO:0000256" key="7">
    <source>
        <dbReference type="SAM" id="Phobius"/>
    </source>
</evidence>
<dbReference type="RefSeq" id="WP_095263728.1">
    <property type="nucleotide sequence ID" value="NZ_NPBY01000012.1"/>
</dbReference>
<feature type="transmembrane region" description="Helical" evidence="7">
    <location>
        <begin position="26"/>
        <end position="48"/>
    </location>
</feature>
<evidence type="ECO:0000256" key="5">
    <source>
        <dbReference type="ARBA" id="ARBA00022989"/>
    </source>
</evidence>
<evidence type="ECO:0000256" key="3">
    <source>
        <dbReference type="ARBA" id="ARBA00022475"/>
    </source>
</evidence>
<feature type="transmembrane region" description="Helical" evidence="7">
    <location>
        <begin position="172"/>
        <end position="195"/>
    </location>
</feature>
<evidence type="ECO:0000313" key="8">
    <source>
        <dbReference type="EMBL" id="PAD79408.1"/>
    </source>
</evidence>
<evidence type="ECO:0000256" key="2">
    <source>
        <dbReference type="ARBA" id="ARBA00022448"/>
    </source>
</evidence>
<comment type="subcellular location">
    <subcellularLocation>
        <location evidence="1">Cell membrane</location>
        <topology evidence="1">Multi-pass membrane protein</topology>
    </subcellularLocation>
</comment>
<evidence type="ECO:0000256" key="1">
    <source>
        <dbReference type="ARBA" id="ARBA00004651"/>
    </source>
</evidence>
<feature type="transmembrane region" description="Helical" evidence="7">
    <location>
        <begin position="99"/>
        <end position="122"/>
    </location>
</feature>
<dbReference type="EMBL" id="NPBY01000012">
    <property type="protein sequence ID" value="PAD79408.1"/>
    <property type="molecule type" value="Genomic_DNA"/>
</dbReference>
<dbReference type="AlphaFoldDB" id="A0A268F1Z8"/>
<dbReference type="NCBIfam" id="TIGR00797">
    <property type="entry name" value="matE"/>
    <property type="match status" value="1"/>
</dbReference>
<comment type="caution">
    <text evidence="8">The sequence shown here is derived from an EMBL/GenBank/DDBJ whole genome shotgun (WGS) entry which is preliminary data.</text>
</comment>
<proteinExistence type="predicted"/>
<feature type="transmembrane region" description="Helical" evidence="7">
    <location>
        <begin position="422"/>
        <end position="444"/>
    </location>
</feature>
<accession>A0A268F1Z8</accession>
<evidence type="ECO:0000313" key="9">
    <source>
        <dbReference type="Proteomes" id="UP000215596"/>
    </source>
</evidence>
<organism evidence="8 9">
    <name type="scientific">Paenibacillus campinasensis</name>
    <dbReference type="NCBI Taxonomy" id="66347"/>
    <lineage>
        <taxon>Bacteria</taxon>
        <taxon>Bacillati</taxon>
        <taxon>Bacillota</taxon>
        <taxon>Bacilli</taxon>
        <taxon>Bacillales</taxon>
        <taxon>Paenibacillaceae</taxon>
        <taxon>Paenibacillus</taxon>
    </lineage>
</organism>
<keyword evidence="5 7" id="KW-1133">Transmembrane helix</keyword>
<feature type="transmembrane region" description="Helical" evidence="7">
    <location>
        <begin position="215"/>
        <end position="238"/>
    </location>
</feature>
<dbReference type="OrthoDB" id="9806302at2"/>
<feature type="transmembrane region" description="Helical" evidence="7">
    <location>
        <begin position="290"/>
        <end position="309"/>
    </location>
</feature>
<feature type="transmembrane region" description="Helical" evidence="7">
    <location>
        <begin position="366"/>
        <end position="384"/>
    </location>
</feature>
<dbReference type="PANTHER" id="PTHR42925">
    <property type="entry name" value="MULTIDRUG AND TOXIN EFFLUX PROTEIN MATE FAMILY"/>
    <property type="match status" value="1"/>
</dbReference>
<evidence type="ECO:0000256" key="4">
    <source>
        <dbReference type="ARBA" id="ARBA00022692"/>
    </source>
</evidence>
<keyword evidence="3" id="KW-1003">Cell membrane</keyword>
<gene>
    <name evidence="8" type="ORF">CHH67_04180</name>
</gene>
<feature type="transmembrane region" description="Helical" evidence="7">
    <location>
        <begin position="396"/>
        <end position="416"/>
    </location>
</feature>
<feature type="transmembrane region" description="Helical" evidence="7">
    <location>
        <begin position="68"/>
        <end position="87"/>
    </location>
</feature>
<evidence type="ECO:0000256" key="6">
    <source>
        <dbReference type="ARBA" id="ARBA00023136"/>
    </source>
</evidence>
<dbReference type="CDD" id="cd13134">
    <property type="entry name" value="MATE_like_8"/>
    <property type="match status" value="1"/>
</dbReference>
<dbReference type="PANTHER" id="PTHR42925:SF1">
    <property type="entry name" value="VIRULENCE FACTOR MVIN"/>
    <property type="match status" value="1"/>
</dbReference>
<protein>
    <submittedName>
        <fullName evidence="8">MATE family efflux transporter</fullName>
    </submittedName>
</protein>
<feature type="transmembrane region" description="Helical" evidence="7">
    <location>
        <begin position="330"/>
        <end position="354"/>
    </location>
</feature>
<dbReference type="GO" id="GO:0005886">
    <property type="term" value="C:plasma membrane"/>
    <property type="evidence" value="ECO:0007669"/>
    <property type="project" value="UniProtKB-SubCell"/>
</dbReference>
<keyword evidence="4 7" id="KW-0812">Transmembrane</keyword>
<dbReference type="InterPro" id="IPR002528">
    <property type="entry name" value="MATE_fam"/>
</dbReference>
<dbReference type="InterPro" id="IPR047135">
    <property type="entry name" value="YsiQ"/>
</dbReference>
<keyword evidence="6 7" id="KW-0472">Membrane</keyword>
<feature type="transmembrane region" description="Helical" evidence="7">
    <location>
        <begin position="259"/>
        <end position="278"/>
    </location>
</feature>
<dbReference type="GO" id="GO:0042910">
    <property type="term" value="F:xenobiotic transmembrane transporter activity"/>
    <property type="evidence" value="ECO:0007669"/>
    <property type="project" value="InterPro"/>
</dbReference>
<dbReference type="GO" id="GO:0015297">
    <property type="term" value="F:antiporter activity"/>
    <property type="evidence" value="ECO:0007669"/>
    <property type="project" value="InterPro"/>
</dbReference>
<keyword evidence="2" id="KW-0813">Transport</keyword>
<dbReference type="Proteomes" id="UP000215596">
    <property type="component" value="Unassembled WGS sequence"/>
</dbReference>
<dbReference type="PIRSF" id="PIRSF006603">
    <property type="entry name" value="DinF"/>
    <property type="match status" value="1"/>
</dbReference>